<reference evidence="1 2" key="1">
    <citation type="submission" date="2020-08" db="EMBL/GenBank/DDBJ databases">
        <authorList>
            <person name="Kim C.M."/>
        </authorList>
    </citation>
    <scope>NUCLEOTIDE SEQUENCE [LARGE SCALE GENOMIC DNA]</scope>
    <source>
        <strain evidence="1 2">UL070</strain>
    </source>
</reference>
<comment type="caution">
    <text evidence="1">The sequence shown here is derived from an EMBL/GenBank/DDBJ whole genome shotgun (WGS) entry which is preliminary data.</text>
</comment>
<organism evidence="1 2">
    <name type="scientific">Aquipseudomonas ullengensis</name>
    <dbReference type="NCBI Taxonomy" id="2759166"/>
    <lineage>
        <taxon>Bacteria</taxon>
        <taxon>Pseudomonadati</taxon>
        <taxon>Pseudomonadota</taxon>
        <taxon>Gammaproteobacteria</taxon>
        <taxon>Pseudomonadales</taxon>
        <taxon>Pseudomonadaceae</taxon>
        <taxon>Aquipseudomonas</taxon>
    </lineage>
</organism>
<proteinExistence type="predicted"/>
<dbReference type="EMBL" id="JACJUD010000004">
    <property type="protein sequence ID" value="MBB2495849.1"/>
    <property type="molecule type" value="Genomic_DNA"/>
</dbReference>
<gene>
    <name evidence="1" type="ORF">H3H51_12540</name>
</gene>
<protein>
    <recommendedName>
        <fullName evidence="3">YqjK-like protein</fullName>
    </recommendedName>
</protein>
<evidence type="ECO:0008006" key="3">
    <source>
        <dbReference type="Google" id="ProtNLM"/>
    </source>
</evidence>
<evidence type="ECO:0000313" key="1">
    <source>
        <dbReference type="EMBL" id="MBB2495849.1"/>
    </source>
</evidence>
<keyword evidence="2" id="KW-1185">Reference proteome</keyword>
<dbReference type="AlphaFoldDB" id="A0A7W4LMF3"/>
<dbReference type="RefSeq" id="WP_183089399.1">
    <property type="nucleotide sequence ID" value="NZ_JACJUD010000004.1"/>
</dbReference>
<name>A0A7W4LMF3_9GAMM</name>
<dbReference type="Proteomes" id="UP000542720">
    <property type="component" value="Unassembled WGS sequence"/>
</dbReference>
<accession>A0A7W4LMF3</accession>
<sequence>MSLPELPHNCSRRELRRALIRMRLEMHRQEIRHESLLLTRPLRQVQGLARDLPASLGLKHAPLWGIAGVGILGFLVARGGDIGRWASIGSRLYPLLLAALRPPRS</sequence>
<evidence type="ECO:0000313" key="2">
    <source>
        <dbReference type="Proteomes" id="UP000542720"/>
    </source>
</evidence>